<dbReference type="InParanoid" id="E9GJU2"/>
<dbReference type="InterPro" id="IPR048365">
    <property type="entry name" value="TNP-like_RNaseH_N"/>
</dbReference>
<evidence type="ECO:0000259" key="1">
    <source>
        <dbReference type="Pfam" id="PF21787"/>
    </source>
</evidence>
<dbReference type="PANTHER" id="PTHR48257">
    <property type="match status" value="1"/>
</dbReference>
<sequence>MTIHVRNIRKLHFYCAQLLNFTKSPKQARYCQWALKYAIAIQGRSPTLYRFIREHNLLTLPCRNTIISYTGTSKGSVGVTNVNLARLKMIVNDLKDQEKKVSLEIDEMACKSLLLWIQPRQQFVGEVDFGNVPMNEDYYHLSNEECEDECEEEIYDVEDELEEKIGHGRDVDGGKISESAAFCHDDVSVNHGGPPVLANSILNFLVTGLTKRFSALVGCWPVARLTGRQLFCLTIHVIRIHEEIGFKVVRVVGDNAKVNVKLFQLLRRATDAEEFQWYNYHDICNLSQHYRQREASKKPFSDNYDERMQELDEEIPELLKKWNKDKKSAMECFTKETLEAIIFTCRSTANCVKYLLNGGFQFVVTRRFTTDNIERFHGAIRNCCGNNDHLSVGQCLSTIERINRTQLAITSMSCNTSLVTEAVLKKGDAIILNERKTKCIKLRARDVLKNTETANINLLKSLNSSTILILSHNLTDLIFH</sequence>
<dbReference type="Pfam" id="PF21787">
    <property type="entry name" value="TNP-like_RNaseH_N"/>
    <property type="match status" value="2"/>
</dbReference>
<proteinExistence type="predicted"/>
<dbReference type="PANTHER" id="PTHR48257:SF1">
    <property type="match status" value="1"/>
</dbReference>
<reference evidence="2 3" key="1">
    <citation type="journal article" date="2011" name="Science">
        <title>The ecoresponsive genome of Daphnia pulex.</title>
        <authorList>
            <person name="Colbourne J.K."/>
            <person name="Pfrender M.E."/>
            <person name="Gilbert D."/>
            <person name="Thomas W.K."/>
            <person name="Tucker A."/>
            <person name="Oakley T.H."/>
            <person name="Tokishita S."/>
            <person name="Aerts A."/>
            <person name="Arnold G.J."/>
            <person name="Basu M.K."/>
            <person name="Bauer D.J."/>
            <person name="Caceres C.E."/>
            <person name="Carmel L."/>
            <person name="Casola C."/>
            <person name="Choi J.H."/>
            <person name="Detter J.C."/>
            <person name="Dong Q."/>
            <person name="Dusheyko S."/>
            <person name="Eads B.D."/>
            <person name="Frohlich T."/>
            <person name="Geiler-Samerotte K.A."/>
            <person name="Gerlach D."/>
            <person name="Hatcher P."/>
            <person name="Jogdeo S."/>
            <person name="Krijgsveld J."/>
            <person name="Kriventseva E.V."/>
            <person name="Kultz D."/>
            <person name="Laforsch C."/>
            <person name="Lindquist E."/>
            <person name="Lopez J."/>
            <person name="Manak J.R."/>
            <person name="Muller J."/>
            <person name="Pangilinan J."/>
            <person name="Patwardhan R.P."/>
            <person name="Pitluck S."/>
            <person name="Pritham E.J."/>
            <person name="Rechtsteiner A."/>
            <person name="Rho M."/>
            <person name="Rogozin I.B."/>
            <person name="Sakarya O."/>
            <person name="Salamov A."/>
            <person name="Schaack S."/>
            <person name="Shapiro H."/>
            <person name="Shiga Y."/>
            <person name="Skalitzky C."/>
            <person name="Smith Z."/>
            <person name="Souvorov A."/>
            <person name="Sung W."/>
            <person name="Tang Z."/>
            <person name="Tsuchiya D."/>
            <person name="Tu H."/>
            <person name="Vos H."/>
            <person name="Wang M."/>
            <person name="Wolf Y.I."/>
            <person name="Yamagata H."/>
            <person name="Yamada T."/>
            <person name="Ye Y."/>
            <person name="Shaw J.R."/>
            <person name="Andrews J."/>
            <person name="Crease T.J."/>
            <person name="Tang H."/>
            <person name="Lucas S.M."/>
            <person name="Robertson H.M."/>
            <person name="Bork P."/>
            <person name="Koonin E.V."/>
            <person name="Zdobnov E.M."/>
            <person name="Grigoriev I.V."/>
            <person name="Lynch M."/>
            <person name="Boore J.L."/>
        </authorList>
    </citation>
    <scope>NUCLEOTIDE SEQUENCE [LARGE SCALE GENOMIC DNA]</scope>
</reference>
<feature type="domain" description="Transposable element P transposase-like RNase H" evidence="1">
    <location>
        <begin position="76"/>
        <end position="142"/>
    </location>
</feature>
<gene>
    <name evidence="2" type="ORF">DAPPUDRAFT_103668</name>
</gene>
<evidence type="ECO:0000313" key="3">
    <source>
        <dbReference type="Proteomes" id="UP000000305"/>
    </source>
</evidence>
<dbReference type="AlphaFoldDB" id="E9GJU2"/>
<name>E9GJU2_DAPPU</name>
<evidence type="ECO:0000313" key="2">
    <source>
        <dbReference type="EMBL" id="EFX80259.1"/>
    </source>
</evidence>
<organism evidence="2 3">
    <name type="scientific">Daphnia pulex</name>
    <name type="common">Water flea</name>
    <dbReference type="NCBI Taxonomy" id="6669"/>
    <lineage>
        <taxon>Eukaryota</taxon>
        <taxon>Metazoa</taxon>
        <taxon>Ecdysozoa</taxon>
        <taxon>Arthropoda</taxon>
        <taxon>Crustacea</taxon>
        <taxon>Branchiopoda</taxon>
        <taxon>Diplostraca</taxon>
        <taxon>Cladocera</taxon>
        <taxon>Anomopoda</taxon>
        <taxon>Daphniidae</taxon>
        <taxon>Daphnia</taxon>
    </lineage>
</organism>
<feature type="domain" description="Transposable element P transposase-like RNase H" evidence="1">
    <location>
        <begin position="197"/>
        <end position="266"/>
    </location>
</feature>
<dbReference type="KEGG" id="dpx:DAPPUDRAFT_103668"/>
<dbReference type="EMBL" id="GL732548">
    <property type="protein sequence ID" value="EFX80259.1"/>
    <property type="molecule type" value="Genomic_DNA"/>
</dbReference>
<dbReference type="HOGENOM" id="CLU_568926_0_0_1"/>
<keyword evidence="3" id="KW-1185">Reference proteome</keyword>
<dbReference type="Proteomes" id="UP000000305">
    <property type="component" value="Unassembled WGS sequence"/>
</dbReference>
<dbReference type="OrthoDB" id="6496622at2759"/>
<protein>
    <recommendedName>
        <fullName evidence="1">Transposable element P transposase-like RNase H domain-containing protein</fullName>
    </recommendedName>
</protein>
<dbReference type="OMA" id="HVIRIHE"/>
<dbReference type="PhylomeDB" id="E9GJU2"/>
<dbReference type="STRING" id="6669.E9GJU2"/>
<accession>E9GJU2</accession>